<dbReference type="PANTHER" id="PTHR10188">
    <property type="entry name" value="L-ASPARAGINASE"/>
    <property type="match status" value="1"/>
</dbReference>
<dbReference type="FunFam" id="3.60.20.30:FF:000002">
    <property type="entry name" value="Taspase, threonine aspartase, 1"/>
    <property type="match status" value="1"/>
</dbReference>
<keyword evidence="4" id="KW-0865">Zymogen</keyword>
<evidence type="ECO:0000256" key="4">
    <source>
        <dbReference type="ARBA" id="ARBA00023145"/>
    </source>
</evidence>
<dbReference type="SUPFAM" id="SSF56235">
    <property type="entry name" value="N-terminal nucleophile aminohydrolases (Ntn hydrolases)"/>
    <property type="match status" value="1"/>
</dbReference>
<proteinExistence type="inferred from homology"/>
<dbReference type="PANTHER" id="PTHR10188:SF8">
    <property type="entry name" value="THREONINE ASPARTASE 1"/>
    <property type="match status" value="1"/>
</dbReference>
<evidence type="ECO:0000256" key="3">
    <source>
        <dbReference type="ARBA" id="ARBA00022801"/>
    </source>
</evidence>
<keyword evidence="3" id="KW-0378">Hydrolase</keyword>
<evidence type="ECO:0000313" key="9">
    <source>
        <dbReference type="Proteomes" id="UP000261640"/>
    </source>
</evidence>
<keyword evidence="9" id="KW-1185">Reference proteome</keyword>
<dbReference type="AlphaFoldDB" id="A0A3Q3MG86"/>
<evidence type="ECO:0000256" key="1">
    <source>
        <dbReference type="ARBA" id="ARBA00010872"/>
    </source>
</evidence>
<dbReference type="GO" id="GO:0006508">
    <property type="term" value="P:proteolysis"/>
    <property type="evidence" value="ECO:0007669"/>
    <property type="project" value="UniProtKB-KW"/>
</dbReference>
<evidence type="ECO:0000313" key="8">
    <source>
        <dbReference type="Ensembl" id="ENSMAMP00000026508.2"/>
    </source>
</evidence>
<comment type="similarity">
    <text evidence="1">Belongs to the Ntn-hydrolase family.</text>
</comment>
<dbReference type="CDD" id="cd04514">
    <property type="entry name" value="Taspase1_like"/>
    <property type="match status" value="1"/>
</dbReference>
<dbReference type="InterPro" id="IPR037464">
    <property type="entry name" value="Taspase1"/>
</dbReference>
<reference evidence="8" key="2">
    <citation type="submission" date="2025-09" db="UniProtKB">
        <authorList>
            <consortium name="Ensembl"/>
        </authorList>
    </citation>
    <scope>IDENTIFICATION</scope>
</reference>
<accession>A0A3Q3MG86</accession>
<dbReference type="InterPro" id="IPR029055">
    <property type="entry name" value="Ntn_hydrolases_N"/>
</dbReference>
<comment type="subunit">
    <text evidence="5">Intramolecular proteolysis generates 2 subunits, alpha and beta, which reassemble through a non-covalent association to form the fully active enzyme.</text>
</comment>
<dbReference type="GO" id="GO:0051604">
    <property type="term" value="P:protein maturation"/>
    <property type="evidence" value="ECO:0007669"/>
    <property type="project" value="TreeGrafter"/>
</dbReference>
<dbReference type="Pfam" id="PF01112">
    <property type="entry name" value="Asparaginase_2"/>
    <property type="match status" value="1"/>
</dbReference>
<protein>
    <recommendedName>
        <fullName evidence="6">Threonine aspartase 1</fullName>
    </recommendedName>
</protein>
<dbReference type="GO" id="GO:0004298">
    <property type="term" value="F:threonine-type endopeptidase activity"/>
    <property type="evidence" value="ECO:0007669"/>
    <property type="project" value="InterPro"/>
</dbReference>
<organism evidence="8 9">
    <name type="scientific">Mastacembelus armatus</name>
    <name type="common">zig-zag eel</name>
    <dbReference type="NCBI Taxonomy" id="205130"/>
    <lineage>
        <taxon>Eukaryota</taxon>
        <taxon>Metazoa</taxon>
        <taxon>Chordata</taxon>
        <taxon>Craniata</taxon>
        <taxon>Vertebrata</taxon>
        <taxon>Euteleostomi</taxon>
        <taxon>Actinopterygii</taxon>
        <taxon>Neopterygii</taxon>
        <taxon>Teleostei</taxon>
        <taxon>Neoteleostei</taxon>
        <taxon>Acanthomorphata</taxon>
        <taxon>Anabantaria</taxon>
        <taxon>Synbranchiformes</taxon>
        <taxon>Mastacembelidae</taxon>
        <taxon>Mastacembelus</taxon>
    </lineage>
</organism>
<evidence type="ECO:0000256" key="7">
    <source>
        <dbReference type="SAM" id="MobiDB-lite"/>
    </source>
</evidence>
<keyword evidence="2" id="KW-0645">Protease</keyword>
<dbReference type="GeneTree" id="ENSGT00950000183045"/>
<feature type="compositionally biased region" description="Polar residues" evidence="7">
    <location>
        <begin position="14"/>
        <end position="44"/>
    </location>
</feature>
<feature type="region of interest" description="Disordered" evidence="7">
    <location>
        <begin position="13"/>
        <end position="45"/>
    </location>
</feature>
<dbReference type="Gene3D" id="3.60.20.30">
    <property type="entry name" value="(Glycosyl)asparaginase"/>
    <property type="match status" value="1"/>
</dbReference>
<dbReference type="Proteomes" id="UP000261640">
    <property type="component" value="Unplaced"/>
</dbReference>
<evidence type="ECO:0000256" key="5">
    <source>
        <dbReference type="ARBA" id="ARBA00063375"/>
    </source>
</evidence>
<sequence>MIGLSSYAGVMESPMNSAQEQQPFSPLTNSWSTQQESNENQKPTSVGGFVLVHAGAGYHSESKAKEYKHVCKRACQRAVDRLKAGALAVEAVAAALIELEDSPFTNAGMGSNLNLSGEIECDASIMDGKSLHYGAVGSISGIKNPVVVANRLLSEAQKGKLSAGRIPPCFLVGRGAHDWAVSQGIPPCPSEKMATKFSLSAYKRNKRKMELAEKIDTGHKQTKKRRQSSENVSAVLSVRTLILSGLSSDHLARANQNAAHYGCGCWAENACNMNPYSTAVSTSGCGEHLIRTMLARECSAAMQSEDAHQALLEAMQNKFISSPFLASEDRVLGGVIVLRCCRCVEAQPSQNIQGILVEFLWSHTTESMCVGYMSAQDSKAKTHISRLPPGTIPGQSLAIEGGVCRLMSVVE</sequence>
<name>A0A3Q3MG86_9TELE</name>
<dbReference type="GO" id="GO:0005829">
    <property type="term" value="C:cytosol"/>
    <property type="evidence" value="ECO:0007669"/>
    <property type="project" value="UniProtKB-ARBA"/>
</dbReference>
<reference evidence="8" key="1">
    <citation type="submission" date="2025-08" db="UniProtKB">
        <authorList>
            <consortium name="Ensembl"/>
        </authorList>
    </citation>
    <scope>IDENTIFICATION</scope>
</reference>
<dbReference type="InterPro" id="IPR000246">
    <property type="entry name" value="Peptidase_T2"/>
</dbReference>
<dbReference type="Ensembl" id="ENSMAMT00000027185.2">
    <property type="protein sequence ID" value="ENSMAMP00000026508.2"/>
    <property type="gene ID" value="ENSMAMG00000017785.2"/>
</dbReference>
<evidence type="ECO:0000256" key="6">
    <source>
        <dbReference type="ARBA" id="ARBA00072949"/>
    </source>
</evidence>
<evidence type="ECO:0000256" key="2">
    <source>
        <dbReference type="ARBA" id="ARBA00022670"/>
    </source>
</evidence>